<dbReference type="PROSITE" id="PS51186">
    <property type="entry name" value="GNAT"/>
    <property type="match status" value="1"/>
</dbReference>
<dbReference type="InterPro" id="IPR006134">
    <property type="entry name" value="DNA-dir_DNA_pol_B_multi_dom"/>
</dbReference>
<feature type="region of interest" description="Disordered" evidence="23">
    <location>
        <begin position="2490"/>
        <end position="2528"/>
    </location>
</feature>
<evidence type="ECO:0000256" key="4">
    <source>
        <dbReference type="ARBA" id="ARBA00005755"/>
    </source>
</evidence>
<dbReference type="GO" id="GO:0000166">
    <property type="term" value="F:nucleotide binding"/>
    <property type="evidence" value="ECO:0007669"/>
    <property type="project" value="InterPro"/>
</dbReference>
<keyword evidence="18" id="KW-0234">DNA repair</keyword>
<evidence type="ECO:0000256" key="17">
    <source>
        <dbReference type="ARBA" id="ARBA00023128"/>
    </source>
</evidence>
<evidence type="ECO:0000256" key="23">
    <source>
        <dbReference type="SAM" id="MobiDB-lite"/>
    </source>
</evidence>
<dbReference type="Gene3D" id="1.10.132.60">
    <property type="entry name" value="DNA polymerase family B, C-terminal domain"/>
    <property type="match status" value="1"/>
</dbReference>
<dbReference type="EMBL" id="RHLC01000022">
    <property type="protein sequence ID" value="TPP50203.1"/>
    <property type="molecule type" value="Genomic_DNA"/>
</dbReference>
<organism evidence="25 26">
    <name type="scientific">Leishmania donovani</name>
    <dbReference type="NCBI Taxonomy" id="5661"/>
    <lineage>
        <taxon>Eukaryota</taxon>
        <taxon>Discoba</taxon>
        <taxon>Euglenozoa</taxon>
        <taxon>Kinetoplastea</taxon>
        <taxon>Metakinetoplastina</taxon>
        <taxon>Trypanosomatida</taxon>
        <taxon>Trypanosomatidae</taxon>
        <taxon>Leishmaniinae</taxon>
        <taxon>Leishmania</taxon>
    </lineage>
</organism>
<feature type="compositionally biased region" description="Polar residues" evidence="23">
    <location>
        <begin position="2492"/>
        <end position="2505"/>
    </location>
</feature>
<dbReference type="CDD" id="cd23092">
    <property type="entry name" value="mt-LAF12-like"/>
    <property type="match status" value="1"/>
</dbReference>
<feature type="region of interest" description="Disordered" evidence="23">
    <location>
        <begin position="1226"/>
        <end position="1273"/>
    </location>
</feature>
<dbReference type="VEuPathDB" id="TriTrypDB:LDHU3_23.2120"/>
<evidence type="ECO:0000256" key="18">
    <source>
        <dbReference type="ARBA" id="ARBA00023204"/>
    </source>
</evidence>
<dbReference type="PANTHER" id="PTHR45812:SF1">
    <property type="entry name" value="DNA POLYMERASE ZETA CATALYTIC SUBUNIT"/>
    <property type="match status" value="1"/>
</dbReference>
<dbReference type="GO" id="GO:0016035">
    <property type="term" value="C:zeta DNA polymerase complex"/>
    <property type="evidence" value="ECO:0007669"/>
    <property type="project" value="InterPro"/>
</dbReference>
<dbReference type="SFLD" id="SFLDG01086">
    <property type="entry name" value="elongater_protein-like"/>
    <property type="match status" value="1"/>
</dbReference>
<comment type="similarity">
    <text evidence="4">Belongs to the DNA polymerase type-B family.</text>
</comment>
<accession>A0A504XNQ1</accession>
<keyword evidence="9" id="KW-0548">Nucleotidyltransferase</keyword>
<feature type="region of interest" description="Disordered" evidence="23">
    <location>
        <begin position="750"/>
        <end position="774"/>
    </location>
</feature>
<dbReference type="VEuPathDB" id="TriTrypDB:LDHU3_34.1270"/>
<evidence type="ECO:0000256" key="1">
    <source>
        <dbReference type="ARBA" id="ARBA00001966"/>
    </source>
</evidence>
<dbReference type="InterPro" id="IPR006638">
    <property type="entry name" value="Elp3/MiaA/NifB-like_rSAM"/>
</dbReference>
<feature type="region of interest" description="Disordered" evidence="23">
    <location>
        <begin position="1703"/>
        <end position="1731"/>
    </location>
</feature>
<evidence type="ECO:0000256" key="11">
    <source>
        <dbReference type="ARBA" id="ARBA00022763"/>
    </source>
</evidence>
<dbReference type="GO" id="GO:0003887">
    <property type="term" value="F:DNA-directed DNA polymerase activity"/>
    <property type="evidence" value="ECO:0007669"/>
    <property type="project" value="UniProtKB-KW"/>
</dbReference>
<dbReference type="Proteomes" id="UP000318447">
    <property type="component" value="Unassembled WGS sequence"/>
</dbReference>
<keyword evidence="17" id="KW-0496">Mitochondrion</keyword>
<dbReference type="VEuPathDB" id="TriTrypDB:LdCL_340013400"/>
<dbReference type="PRINTS" id="PR00106">
    <property type="entry name" value="DNAPOLB"/>
</dbReference>
<evidence type="ECO:0000256" key="22">
    <source>
        <dbReference type="ARBA" id="ARBA00049244"/>
    </source>
</evidence>
<feature type="compositionally biased region" description="Low complexity" evidence="23">
    <location>
        <begin position="1264"/>
        <end position="1273"/>
    </location>
</feature>
<feature type="compositionally biased region" description="Low complexity" evidence="23">
    <location>
        <begin position="1164"/>
        <end position="1180"/>
    </location>
</feature>
<keyword evidence="19" id="KW-0012">Acyltransferase</keyword>
<dbReference type="InterPro" id="IPR017964">
    <property type="entry name" value="DNA-dir_DNA_pol_B_CS"/>
</dbReference>
<evidence type="ECO:0000259" key="24">
    <source>
        <dbReference type="PROSITE" id="PS51186"/>
    </source>
</evidence>
<dbReference type="SMART" id="SM00486">
    <property type="entry name" value="POLBc"/>
    <property type="match status" value="1"/>
</dbReference>
<evidence type="ECO:0000256" key="7">
    <source>
        <dbReference type="ARBA" id="ARBA00022555"/>
    </source>
</evidence>
<comment type="catalytic activity">
    <reaction evidence="21">
        <text>uridine(34) in tRNA + acetyl-CoA + S-adenosyl-L-methionine + H2O = 5-(carboxymethyl)uridine(34) in tRNA + 5'-deoxyadenosine + L-methionine + CoA + 2 H(+)</text>
        <dbReference type="Rhea" id="RHEA:61020"/>
        <dbReference type="Rhea" id="RHEA-COMP:10407"/>
        <dbReference type="Rhea" id="RHEA-COMP:11727"/>
        <dbReference type="ChEBI" id="CHEBI:15377"/>
        <dbReference type="ChEBI" id="CHEBI:15378"/>
        <dbReference type="ChEBI" id="CHEBI:17319"/>
        <dbReference type="ChEBI" id="CHEBI:57287"/>
        <dbReference type="ChEBI" id="CHEBI:57288"/>
        <dbReference type="ChEBI" id="CHEBI:57844"/>
        <dbReference type="ChEBI" id="CHEBI:59789"/>
        <dbReference type="ChEBI" id="CHEBI:65315"/>
        <dbReference type="ChEBI" id="CHEBI:74882"/>
        <dbReference type="EC" id="2.3.1.311"/>
    </reaction>
    <physiologicalReaction direction="left-to-right" evidence="21">
        <dbReference type="Rhea" id="RHEA:61021"/>
    </physiologicalReaction>
</comment>
<evidence type="ECO:0000256" key="15">
    <source>
        <dbReference type="ARBA" id="ARBA00023004"/>
    </source>
</evidence>
<feature type="region of interest" description="Disordered" evidence="23">
    <location>
        <begin position="2755"/>
        <end position="2786"/>
    </location>
</feature>
<dbReference type="InterPro" id="IPR043502">
    <property type="entry name" value="DNA/RNA_pol_sf"/>
</dbReference>
<evidence type="ECO:0000256" key="13">
    <source>
        <dbReference type="ARBA" id="ARBA00022884"/>
    </source>
</evidence>
<dbReference type="SMART" id="SM00729">
    <property type="entry name" value="Elp3"/>
    <property type="match status" value="1"/>
</dbReference>
<evidence type="ECO:0000256" key="12">
    <source>
        <dbReference type="ARBA" id="ARBA00022833"/>
    </source>
</evidence>
<dbReference type="InterPro" id="IPR058240">
    <property type="entry name" value="rSAM_sf"/>
</dbReference>
<evidence type="ECO:0000256" key="8">
    <source>
        <dbReference type="ARBA" id="ARBA00022679"/>
    </source>
</evidence>
<dbReference type="InterPro" id="IPR030559">
    <property type="entry name" value="PolZ_Rev3"/>
</dbReference>
<dbReference type="PANTHER" id="PTHR45812">
    <property type="entry name" value="DNA POLYMERASE ZETA CATALYTIC SUBUNIT"/>
    <property type="match status" value="1"/>
</dbReference>
<dbReference type="InterPro" id="IPR042087">
    <property type="entry name" value="DNA_pol_B_thumb"/>
</dbReference>
<proteinExistence type="inferred from homology"/>
<protein>
    <recommendedName>
        <fullName evidence="6">DNA polymerase zeta catalytic subunit</fullName>
        <ecNumber evidence="20">2.3.1.311</ecNumber>
        <ecNumber evidence="5">2.7.7.7</ecNumber>
    </recommendedName>
</protein>
<evidence type="ECO:0000256" key="9">
    <source>
        <dbReference type="ARBA" id="ARBA00022695"/>
    </source>
</evidence>
<dbReference type="VEuPathDB" id="TriTrypDB:LDHU3_23.2140"/>
<reference evidence="26" key="1">
    <citation type="submission" date="2019-02" db="EMBL/GenBank/DDBJ databases">
        <title>FDA dAtabase for Regulatory Grade micrObial Sequences (FDA-ARGOS): Supporting development and validation of Infectious Disease Dx tests.</title>
        <authorList>
            <person name="Duncan R."/>
            <person name="Fisher C."/>
            <person name="Tallon L."/>
            <person name="Sadzewicz L."/>
            <person name="Sengamalay N."/>
            <person name="Ott S."/>
            <person name="Godinez A."/>
            <person name="Nagaraj S."/>
            <person name="Vavikolanu K."/>
            <person name="Nadendla S."/>
            <person name="Aluvathingal J."/>
            <person name="Sichtig H."/>
        </authorList>
    </citation>
    <scope>NUCLEOTIDE SEQUENCE [LARGE SCALE GENOMIC DNA]</scope>
    <source>
        <strain evidence="26">FDAARGOS_361</strain>
    </source>
</reference>
<dbReference type="Pfam" id="PF04055">
    <property type="entry name" value="Radical_SAM"/>
    <property type="match status" value="1"/>
</dbReference>
<comment type="caution">
    <text evidence="25">The sequence shown here is derived from an EMBL/GenBank/DDBJ whole genome shotgun (WGS) entry which is preliminary data.</text>
</comment>
<dbReference type="NCBIfam" id="TIGR01211">
    <property type="entry name" value="ELP3"/>
    <property type="match status" value="1"/>
</dbReference>
<dbReference type="GO" id="GO:0000724">
    <property type="term" value="P:double-strand break repair via homologous recombination"/>
    <property type="evidence" value="ECO:0007669"/>
    <property type="project" value="TreeGrafter"/>
</dbReference>
<dbReference type="PROSITE" id="PS00116">
    <property type="entry name" value="DNA_POLYMERASE_B"/>
    <property type="match status" value="1"/>
</dbReference>
<dbReference type="GO" id="GO:0042276">
    <property type="term" value="P:error-prone translesion synthesis"/>
    <property type="evidence" value="ECO:0007669"/>
    <property type="project" value="TreeGrafter"/>
</dbReference>
<dbReference type="VEuPathDB" id="TriTrypDB:LdBPK_231590.1"/>
<comment type="pathway">
    <text evidence="2">tRNA modification.</text>
</comment>
<evidence type="ECO:0000256" key="3">
    <source>
        <dbReference type="ARBA" id="ARBA00005494"/>
    </source>
</evidence>
<comment type="similarity">
    <text evidence="3">Belongs to the ELP3 family.</text>
</comment>
<feature type="compositionally biased region" description="Basic and acidic residues" evidence="23">
    <location>
        <begin position="303"/>
        <end position="324"/>
    </location>
</feature>
<dbReference type="SUPFAM" id="SSF55729">
    <property type="entry name" value="Acyl-CoA N-acyltransferases (Nat)"/>
    <property type="match status" value="1"/>
</dbReference>
<dbReference type="SFLD" id="SFLDS00029">
    <property type="entry name" value="Radical_SAM"/>
    <property type="match status" value="1"/>
</dbReference>
<dbReference type="InterPro" id="IPR007197">
    <property type="entry name" value="rSAM"/>
</dbReference>
<keyword evidence="10" id="KW-0479">Metal-binding</keyword>
<evidence type="ECO:0000256" key="5">
    <source>
        <dbReference type="ARBA" id="ARBA00012417"/>
    </source>
</evidence>
<dbReference type="FunFam" id="1.10.287.690:FF:000002">
    <property type="entry name" value="DNA polymerase zeta"/>
    <property type="match status" value="1"/>
</dbReference>
<dbReference type="Gene3D" id="3.90.1600.10">
    <property type="entry name" value="Palm domain of DNA polymerase"/>
    <property type="match status" value="1"/>
</dbReference>
<gene>
    <name evidence="25" type="ORF">CGC21_16930</name>
</gene>
<dbReference type="InterPro" id="IPR034687">
    <property type="entry name" value="ELP3-like"/>
</dbReference>
<dbReference type="VEuPathDB" id="TriTrypDB:LdCL_230023100"/>
<dbReference type="GO" id="GO:0003677">
    <property type="term" value="F:DNA binding"/>
    <property type="evidence" value="ECO:0007669"/>
    <property type="project" value="InterPro"/>
</dbReference>
<dbReference type="InterPro" id="IPR006172">
    <property type="entry name" value="DNA-dir_DNA_pol_B"/>
</dbReference>
<dbReference type="CDD" id="cd01335">
    <property type="entry name" value="Radical_SAM"/>
    <property type="match status" value="1"/>
</dbReference>
<dbReference type="VEuPathDB" id="TriTrypDB:LdBPK_231610.1"/>
<dbReference type="InterPro" id="IPR023211">
    <property type="entry name" value="DNA_pol_palm_dom_sf"/>
</dbReference>
<dbReference type="InterPro" id="IPR000182">
    <property type="entry name" value="GNAT_dom"/>
</dbReference>
<dbReference type="UniPathway" id="UPA00988"/>
<keyword evidence="8 25" id="KW-0808">Transferase</keyword>
<dbReference type="Pfam" id="PF00583">
    <property type="entry name" value="Acetyltransf_1"/>
    <property type="match status" value="1"/>
</dbReference>
<name>A0A504XNQ1_LEIDO</name>
<dbReference type="EC" id="2.3.1.311" evidence="20"/>
<evidence type="ECO:0000256" key="6">
    <source>
        <dbReference type="ARBA" id="ARBA00021589"/>
    </source>
</evidence>
<feature type="region of interest" description="Disordered" evidence="23">
    <location>
        <begin position="788"/>
        <end position="807"/>
    </location>
</feature>
<keyword evidence="16" id="KW-0411">Iron-sulfur</keyword>
<evidence type="ECO:0000256" key="21">
    <source>
        <dbReference type="ARBA" id="ARBA00047372"/>
    </source>
</evidence>
<evidence type="ECO:0000256" key="14">
    <source>
        <dbReference type="ARBA" id="ARBA00022932"/>
    </source>
</evidence>
<dbReference type="InterPro" id="IPR012337">
    <property type="entry name" value="RNaseH-like_sf"/>
</dbReference>
<dbReference type="VEuPathDB" id="TriTrypDB:LdCL_230023300"/>
<evidence type="ECO:0000256" key="2">
    <source>
        <dbReference type="ARBA" id="ARBA00005217"/>
    </source>
</evidence>
<keyword evidence="14" id="KW-0239">DNA-directed DNA polymerase</keyword>
<dbReference type="VEuPathDB" id="TriTrypDB:LdBPK_340790.1"/>
<evidence type="ECO:0000256" key="20">
    <source>
        <dbReference type="ARBA" id="ARBA00044771"/>
    </source>
</evidence>
<dbReference type="GO" id="GO:0051536">
    <property type="term" value="F:iron-sulfur cluster binding"/>
    <property type="evidence" value="ECO:0007669"/>
    <property type="project" value="UniProtKB-KW"/>
</dbReference>
<feature type="region of interest" description="Disordered" evidence="23">
    <location>
        <begin position="54"/>
        <end position="78"/>
    </location>
</feature>
<dbReference type="SFLD" id="SFLDF00344">
    <property type="entry name" value="ELP3-like"/>
    <property type="match status" value="1"/>
</dbReference>
<dbReference type="Gene3D" id="3.30.420.10">
    <property type="entry name" value="Ribonuclease H-like superfamily/Ribonuclease H"/>
    <property type="match status" value="2"/>
</dbReference>
<keyword evidence="7" id="KW-0820">tRNA-binding</keyword>
<comment type="cofactor">
    <cofactor evidence="1">
        <name>[4Fe-4S] cluster</name>
        <dbReference type="ChEBI" id="CHEBI:49883"/>
    </cofactor>
</comment>
<dbReference type="Pfam" id="PF00136">
    <property type="entry name" value="DNA_pol_B"/>
    <property type="match status" value="1"/>
</dbReference>
<dbReference type="Gene3D" id="1.10.287.690">
    <property type="entry name" value="Helix hairpin bin"/>
    <property type="match status" value="1"/>
</dbReference>
<dbReference type="GO" id="GO:0005634">
    <property type="term" value="C:nucleus"/>
    <property type="evidence" value="ECO:0007669"/>
    <property type="project" value="TreeGrafter"/>
</dbReference>
<dbReference type="FunFam" id="3.30.420.10:FF:000336">
    <property type="match status" value="1"/>
</dbReference>
<dbReference type="SUPFAM" id="SSF53098">
    <property type="entry name" value="Ribonuclease H-like"/>
    <property type="match status" value="1"/>
</dbReference>
<feature type="region of interest" description="Disordered" evidence="23">
    <location>
        <begin position="1750"/>
        <end position="1781"/>
    </location>
</feature>
<keyword evidence="13" id="KW-0694">RNA-binding</keyword>
<keyword evidence="11" id="KW-0227">DNA damage</keyword>
<feature type="region of interest" description="Disordered" evidence="23">
    <location>
        <begin position="293"/>
        <end position="332"/>
    </location>
</feature>
<evidence type="ECO:0000256" key="19">
    <source>
        <dbReference type="ARBA" id="ARBA00023315"/>
    </source>
</evidence>
<dbReference type="InterPro" id="IPR036397">
    <property type="entry name" value="RNaseH_sf"/>
</dbReference>
<comment type="catalytic activity">
    <reaction evidence="22">
        <text>DNA(n) + a 2'-deoxyribonucleoside 5'-triphosphate = DNA(n+1) + diphosphate</text>
        <dbReference type="Rhea" id="RHEA:22508"/>
        <dbReference type="Rhea" id="RHEA-COMP:17339"/>
        <dbReference type="Rhea" id="RHEA-COMP:17340"/>
        <dbReference type="ChEBI" id="CHEBI:33019"/>
        <dbReference type="ChEBI" id="CHEBI:61560"/>
        <dbReference type="ChEBI" id="CHEBI:173112"/>
        <dbReference type="EC" id="2.7.7.7"/>
    </reaction>
</comment>
<dbReference type="SUPFAM" id="SSF56672">
    <property type="entry name" value="DNA/RNA polymerases"/>
    <property type="match status" value="1"/>
</dbReference>
<feature type="region of interest" description="Disordered" evidence="23">
    <location>
        <begin position="1655"/>
        <end position="1687"/>
    </location>
</feature>
<dbReference type="Gene3D" id="3.40.630.30">
    <property type="match status" value="1"/>
</dbReference>
<feature type="compositionally biased region" description="Low complexity" evidence="23">
    <location>
        <begin position="1143"/>
        <end position="1152"/>
    </location>
</feature>
<keyword evidence="12" id="KW-0862">Zinc</keyword>
<dbReference type="InterPro" id="IPR016181">
    <property type="entry name" value="Acyl_CoA_acyltransferase"/>
</dbReference>
<feature type="compositionally biased region" description="Gly residues" evidence="23">
    <location>
        <begin position="1766"/>
        <end position="1781"/>
    </location>
</feature>
<feature type="region of interest" description="Disordered" evidence="23">
    <location>
        <begin position="1121"/>
        <end position="1180"/>
    </location>
</feature>
<evidence type="ECO:0000313" key="25">
    <source>
        <dbReference type="EMBL" id="TPP50203.1"/>
    </source>
</evidence>
<dbReference type="CDD" id="cd05534">
    <property type="entry name" value="POLBc_zeta"/>
    <property type="match status" value="1"/>
</dbReference>
<evidence type="ECO:0000256" key="16">
    <source>
        <dbReference type="ARBA" id="ARBA00023014"/>
    </source>
</evidence>
<dbReference type="FunFam" id="3.40.630.30:FF:000095">
    <property type="entry name" value="Histone acetyltransferase, ELP3 family"/>
    <property type="match status" value="1"/>
</dbReference>
<dbReference type="GO" id="GO:0106261">
    <property type="term" value="F:tRNA uridine(34) acetyltransferase activity"/>
    <property type="evidence" value="ECO:0007669"/>
    <property type="project" value="UniProtKB-EC"/>
</dbReference>
<dbReference type="SUPFAM" id="SSF102114">
    <property type="entry name" value="Radical SAM enzymes"/>
    <property type="match status" value="1"/>
</dbReference>
<dbReference type="GO" id="GO:0000049">
    <property type="term" value="F:tRNA binding"/>
    <property type="evidence" value="ECO:0007669"/>
    <property type="project" value="UniProtKB-KW"/>
</dbReference>
<feature type="compositionally biased region" description="Polar residues" evidence="23">
    <location>
        <begin position="752"/>
        <end position="763"/>
    </location>
</feature>
<feature type="domain" description="N-acetyltransferase" evidence="24">
    <location>
        <begin position="3913"/>
        <end position="3982"/>
    </location>
</feature>
<evidence type="ECO:0000256" key="10">
    <source>
        <dbReference type="ARBA" id="ARBA00022723"/>
    </source>
</evidence>
<sequence>MYMQVVSIEHSLERPHAALGDAALSPIFRRVSARCPVLHLFGYVHIPLDLTPTTSGTSAPVASTEPRDASSSAPENELDGDAEITAAATPHSFSRGSSGGGILLLSRATPLVGRLSGTPAPLQQEDASPSPKRATYALDADGHGNKAAAAGAYDRSVSADQLAAQLEAVALCVLARQGTLVPTQQLVHNVRIAHRFNVYGYRPHAYAFYEVELIDPDLLPRVVDVLQNSTEVGGRQWQLYDAHYRYHTQFMVRWRVSGIAPFLLPAGRCHVRLPTVAELSENSPALSASLEAVGRLQAPQHSRGNDSDAAKRELKDKDEEEHRQAAASSAQQSQLLFRQRWRPDELGRATTAEVELDVAGADLLDHSSAVEEGEAKGAAVAAQGRRRTVTAGDNLNYTRRIIRHYFSEHGVSDTLRVADTIAMERHQQECAHVAAAGLKGQQGRYGHVMQIQRGDPTVRWLRHRMLEYLKERAEANAAVAAALAAPSAVRKTEDGSEVSTAMFLASTGAAAASVLPLSSAASLVESAVKLQDQRAIRQQLLAEYRRPGGATLRASRHGHRRGATDAMSTRVYADGHIAVPSSFAHVADQESAIAGGEALYVGFSSESLKLSPIPSSSAYQSFFDELSATAYADVVAAPTQDLFTALAQPSAPSLPSHGDEPTTSVAAAVITTPRRSSMSSKEASGADCRDMQPMLETTREPASNADVTLTCMEGREGVDPSFLGSSAAQSRERAQGEPCLAALDAAALVRETPTQRPTRSSVGRSPKISEGQDDDFAFDALDRIDGEAIRPSVGASQKDGSLPRLGRDTSSAALDELVGAENDHTPEGGRRCAGIAAAASPATATPTRLLTRHDLAEGDCVAFVRVREVAPSLRHGEVLAMARVAALMTETTELQWLLRLSETHFAAEEQADYHSHFAGTARDVQLGEVVLSNVYDSVLTSVLEGYAQAAAPSAPTQQLPARDVAVSAARTLDIGEIDLKVRETDPEEGSVSWQLGRRRPSDDAAAEVQVWRVHCFTDVAVYHSFAGPPDGRHRPHAGHPSCSSPPLLRVLCRYAYHVEARVLTSVCPDVFTPDVRKAAAASLTSPPAPSSPPVEVPATLAKAPWLEASEEGCEDTLLFPSSSASTGSSWGGGRDASKRGDEAASACAAHAAPLGVTHMPDRAPPQSASEASAELPSPSAAAARHFAAHAFVSEKQAWLRQRGASCTTDGSHGPTADAAAVGAIEESDTAPQLRFSNETADPDGDGNEEQPVGATVRDGSRANGARSGGTLAAAGGRRATEIVVLSAASSCAHSSSAAPIASFVVSSLTPSRSSSSSVDPVREVTASQRGFLDLLQAGRNLDEGGARMVLLQHRGQLGYMVDGMRRCCAVSASGSEGLLLSRGGGGGSSGDLRVCASAVAWPWTAATEVTPSDGALLPCRYEAVASFPAPSAGIAGASRGARVAPTAARGTPTRRGAKQSLLLSVVSRRKSTSHVPGLSLSATQQPQHHLQCTLRVLYIEVLLHRLPGEAPASTNEVLAVGLGQATTATNSAIAVRVFCVAAPLRCAAARAATHPSAAGRAPPLVGLTEAVQVVTMPDEAALLARVRGEILAYDPDILISWDGFKYGLGYLALRYRAVFHRNLASDLSRVLQHHGYQRTNANCGSHFAAAASASGGDAGADGGAAERACPSMAEEGPAEGGRGGADAGELAAARYRSRSPASHAAASFTVRHGSSGGGGEPVPSQESVRSATAMAARSSVLSSAASSASWAAPLRDLDEDDDDVDGGGTDDAGAKGGARGCRGGALAGQTVDLGKDLRKEIKMPSYSLTMVHVKLLGQPLPYFTDSYLSELFLTPQCADAPGGGERHTALRYLASRVAAPHRIACKLRWFTRLLEFSRMYGILTKEVITRGSQFRVEATLLRFAHPLGYAMLSPSLSQVQRQPRIECIPLVMQPKSDLYRHDPVVVLDFRSLYPSLIIAYNLCYSTCLGLVQPHSHGRLGVLPRFRQSNAALAELLPDDGAQHDGVVFSPNGAMFVSPSTRVGLLPQMVQAVLDTRFEVQAALKHIAVPSEDITMQQRLQEQQLALKMLANVTYGYTAASYTGRMPCVDLAEAIVSLGRQTLERAIELIHSTPAWRAEVVYGDTDSLFVRLAGRTKADAFRIGQEMADAVTRSNPAPIRLQFEKVLLPCLLLVKKRYAGYMWTSPTQEAPTFLAKGIEVVRRDQCPATVQLTDRLLRMLLDGASATALRQSYYAAVERLQSGAANPLQCIFRRAVKLGRYKDAGETHLPLAARLAFQQMEKDVTQTPFWGERLPYVVVQSTTAVNKLTDKVLHPERLLQAHDTHSVDAAYYIVRHVNRTLDRMFCLVGIRFARWYQEMPRRRTAHAALLNLPTFMAAQQRLQRLQGVVPPDARGAAPLPFSFDTASAPLSPRSRQMRLGQLASLMEGLRHHHSSSGVLSALRGGAASAAATTAATAEEISDDEDPSAEAAQLTEVADLTRPSTQEVIDVDQLATQRSNRPSSSLTGAAPPQLDRFLKPGRAASRSGRRKRWRTVTLESFYPRTLCVVCEEEAVSLNDISRQQAQQCRSMHRQMNALQGLCARCISGGGDAGDAAADEYRLAVADMEDMDAFCMSSTLTRRRNCPGHGYDGVDGSTPRHVLAAVELSAEGVPRGCVSVDCAVGFEKKWVTAQRTQWQALQAFLNKSSTLSTSATRLPGRASALLSVVGPRGSSTSRHNATHIFTLRESPDKTVSLEDTMRTYATMDVVERCDVYDPSVPNVASSPRPTTGDGAAQAQLDDESADGATTAPAYPLRAAHAQGRLWSHFAGAQETVAQRGLSEGVAEPPAWFVQLCRDLYFRTDSGAADKRVADDFDVAQRADDSVEVDPYVWLPFDLLDVKDYNVGPYEFPPAATYTVEQQVKLCLGQRHREYVHFCNTYCFPERWQMPTSMGTQPARLLVDPSCPTPVVFLQLSPDFPPAMWLPMKPSVTAIRGVLSSFAAQAFLHREEQHAVFAHRYETAKRVMELQQLPTTQEGDVLRFMAYEARNTPYLDAPLREYPNQQEFFLGEYDDPERLLEHFDLCPFVFAISHLRTVTDLHAEHMTPTIEGAGVAPSLFRCIFSKALIQISVHLSAEVKLPPQDPEAFHFMWKDSQVVPKMKIPVFARVSWPDNHNLCGGGLLARRFNKLFSTEFASDTPVDAILSVYYVMQWAQRAQDLLGVRGMRQRVAELEAAAHLPEPAKLYPGTREIPNPEYTAQERLGMHIQYLSHLGDPQVLETIQALLPTAPAPVRMGCAKAALIAGDRELFRRIVSSEPPGRMQHYMTKLVVKRKTRDLVDPEPRLLEDQYEFAAPLWTKRGTRIDRNTLEGASAVAAGHILVASAAPHKEGSIASTLHTSSKEARFEGRCMPPSFHSLLGEYEVPEEAKDVEDLVGGHEDFSDLPEARREALLQSVRTLVKKAAGASSAEQLEHLRVKASRLHGFKDTARKSELTAAYRQLVREGAVGENAAVEALLVRKKGKSHSGVLVVTVFMGPGEFSCPKDCHYCPNQPGIARSYLLKEPGVLRGFRNGWDPISQFYDRASALENNGHVVDKIELIILGGTFSFYPQRYAEEFMTASFYAANTYYDSAPLRPMRSLAEELTMNEDARCRIIGITVETRPDYISARELRRFRSLGVTRVQLGIQHLDDDILNIINRDCPTAKTVVAIQRLLDAGFKVDAHWMPDLPGSSFEKDMALFETLFSAENESFQVDQWKVYPTATVPFTKISEWYAQGKYKPYAELDNGAYMVKLLVYIMEHCPYRIRLNRIIRDIPTTYIMGGEKRCNLRQVIEAEMRARHIRCKDIRERECKGNPVDRANTHLFTDEFRASEGTEFYLSVENKDRTQLYGHLRLRLRDDASREESNILPVLRGCALIRELHTYGKLIAVSQQNTGRETQHVGVGTQLMREAERIAKERGYYRTAVIAGVGVRRYYAKLGYRLEDTYMVKELDEQASAITEDQVVQDDDNENSAYSSFLSTIKSFFGFQTTTPRREESA</sequence>
<evidence type="ECO:0000313" key="26">
    <source>
        <dbReference type="Proteomes" id="UP000318447"/>
    </source>
</evidence>
<dbReference type="EC" id="2.7.7.7" evidence="5"/>
<dbReference type="Pfam" id="PF16199">
    <property type="entry name" value="Radical_SAM_C"/>
    <property type="match status" value="1"/>
</dbReference>
<keyword evidence="15" id="KW-0408">Iron</keyword>
<dbReference type="GO" id="GO:0046872">
    <property type="term" value="F:metal ion binding"/>
    <property type="evidence" value="ECO:0007669"/>
    <property type="project" value="UniProtKB-KW"/>
</dbReference>
<dbReference type="InterPro" id="IPR032432">
    <property type="entry name" value="Radical_SAM_C"/>
</dbReference>